<dbReference type="AlphaFoldDB" id="A0AAW5TJK6"/>
<dbReference type="InterPro" id="IPR053827">
    <property type="entry name" value="Gp10_C"/>
</dbReference>
<evidence type="ECO:0000259" key="1">
    <source>
        <dbReference type="Pfam" id="PF21939"/>
    </source>
</evidence>
<reference evidence="2" key="1">
    <citation type="submission" date="2022-10" db="EMBL/GenBank/DDBJ databases">
        <title>Comparative genomic study of S. anginosus.</title>
        <authorList>
            <person name="Prasad A."/>
            <person name="Ene A."/>
            <person name="Jablonska S."/>
            <person name="Du J."/>
            <person name="Wolfe A.J."/>
            <person name="Putonti C."/>
        </authorList>
    </citation>
    <scope>NUCLEOTIDE SEQUENCE</scope>
    <source>
        <strain evidence="2">UMB6888</strain>
    </source>
</reference>
<proteinExistence type="predicted"/>
<evidence type="ECO:0000313" key="3">
    <source>
        <dbReference type="Proteomes" id="UP001208853"/>
    </source>
</evidence>
<dbReference type="EMBL" id="JAPAIK010000567">
    <property type="protein sequence ID" value="MCW1073769.1"/>
    <property type="molecule type" value="Genomic_DNA"/>
</dbReference>
<evidence type="ECO:0000313" key="2">
    <source>
        <dbReference type="EMBL" id="MCW1073769.1"/>
    </source>
</evidence>
<feature type="non-terminal residue" evidence="2">
    <location>
        <position position="80"/>
    </location>
</feature>
<feature type="domain" description="Baseplate structural protein Gp10 C-terminal" evidence="1">
    <location>
        <begin position="34"/>
        <end position="79"/>
    </location>
</feature>
<dbReference type="Proteomes" id="UP001208853">
    <property type="component" value="Unassembled WGS sequence"/>
</dbReference>
<organism evidence="2 3">
    <name type="scientific">Streptococcus anginosus</name>
    <dbReference type="NCBI Taxonomy" id="1328"/>
    <lineage>
        <taxon>Bacteria</taxon>
        <taxon>Bacillati</taxon>
        <taxon>Bacillota</taxon>
        <taxon>Bacilli</taxon>
        <taxon>Lactobacillales</taxon>
        <taxon>Streptococcaceae</taxon>
        <taxon>Streptococcus</taxon>
        <taxon>Streptococcus anginosus group</taxon>
    </lineage>
</organism>
<comment type="caution">
    <text evidence="2">The sequence shown here is derived from an EMBL/GenBank/DDBJ whole genome shotgun (WGS) entry which is preliminary data.</text>
</comment>
<sequence>ATQRFTHRNGGKVWYRYRHYQTGNWTPWVVEGIDNFYPVGSIYQSTAPTNPTTFMGGVWERFGNGRVLVGVDEADADFNT</sequence>
<gene>
    <name evidence="2" type="ORF">OJ930_12405</name>
</gene>
<accession>A0AAW5TJK6</accession>
<feature type="non-terminal residue" evidence="2">
    <location>
        <position position="1"/>
    </location>
</feature>
<protein>
    <recommendedName>
        <fullName evidence="1">Baseplate structural protein Gp10 C-terminal domain-containing protein</fullName>
    </recommendedName>
</protein>
<dbReference type="Pfam" id="PF21939">
    <property type="entry name" value="Gp10_C"/>
    <property type="match status" value="1"/>
</dbReference>
<name>A0AAW5TJK6_STRAP</name>